<feature type="transmembrane region" description="Helical" evidence="1">
    <location>
        <begin position="108"/>
        <end position="129"/>
    </location>
</feature>
<dbReference type="AlphaFoldDB" id="A0A821SN79"/>
<feature type="transmembrane region" description="Helical" evidence="1">
    <location>
        <begin position="136"/>
        <end position="159"/>
    </location>
</feature>
<keyword evidence="1" id="KW-0812">Transmembrane</keyword>
<name>A0A821SN79_9NEOP</name>
<accession>A0A821SN79</accession>
<comment type="caution">
    <text evidence="2">The sequence shown here is derived from an EMBL/GenBank/DDBJ whole genome shotgun (WGS) entry which is preliminary data.</text>
</comment>
<sequence length="177" mass="20749">MCLNVEIILPTVKKFLLLYPLKTGCILTYFLTMARSVFCVLFFMTALLELVVGKPFPIRPIFVDIEITAYYTMYFSFVILLLTEFVLMVFTIHLGVGSFTGDLCCLKQYLICRIITWGFEVVFLPIVCFSNRPLIGWYLGMMFLVVLEFYFFIIVYSYYYTLAEEKEFEEGSDKIRD</sequence>
<feature type="transmembrane region" description="Helical" evidence="1">
    <location>
        <begin position="26"/>
        <end position="52"/>
    </location>
</feature>
<gene>
    <name evidence="2" type="ORF">PMACD_LOCUS7588</name>
</gene>
<dbReference type="EMBL" id="CAJOBZ010000018">
    <property type="protein sequence ID" value="CAF4857246.1"/>
    <property type="molecule type" value="Genomic_DNA"/>
</dbReference>
<protein>
    <submittedName>
        <fullName evidence="2">Uncharacterized protein</fullName>
    </submittedName>
</protein>
<reference evidence="2" key="1">
    <citation type="submission" date="2021-02" db="EMBL/GenBank/DDBJ databases">
        <authorList>
            <person name="Steward A R."/>
        </authorList>
    </citation>
    <scope>NUCLEOTIDE SEQUENCE</scope>
</reference>
<evidence type="ECO:0000313" key="2">
    <source>
        <dbReference type="EMBL" id="CAF4857246.1"/>
    </source>
</evidence>
<keyword evidence="1" id="KW-0472">Membrane</keyword>
<evidence type="ECO:0000256" key="1">
    <source>
        <dbReference type="SAM" id="Phobius"/>
    </source>
</evidence>
<evidence type="ECO:0000313" key="3">
    <source>
        <dbReference type="Proteomes" id="UP000663880"/>
    </source>
</evidence>
<dbReference type="Proteomes" id="UP000663880">
    <property type="component" value="Unassembled WGS sequence"/>
</dbReference>
<dbReference type="OrthoDB" id="7328030at2759"/>
<keyword evidence="1" id="KW-1133">Transmembrane helix</keyword>
<keyword evidence="3" id="KW-1185">Reference proteome</keyword>
<feature type="transmembrane region" description="Helical" evidence="1">
    <location>
        <begin position="73"/>
        <end position="96"/>
    </location>
</feature>
<proteinExistence type="predicted"/>
<organism evidence="2 3">
    <name type="scientific">Pieris macdunnoughi</name>
    <dbReference type="NCBI Taxonomy" id="345717"/>
    <lineage>
        <taxon>Eukaryota</taxon>
        <taxon>Metazoa</taxon>
        <taxon>Ecdysozoa</taxon>
        <taxon>Arthropoda</taxon>
        <taxon>Hexapoda</taxon>
        <taxon>Insecta</taxon>
        <taxon>Pterygota</taxon>
        <taxon>Neoptera</taxon>
        <taxon>Endopterygota</taxon>
        <taxon>Lepidoptera</taxon>
        <taxon>Glossata</taxon>
        <taxon>Ditrysia</taxon>
        <taxon>Papilionoidea</taxon>
        <taxon>Pieridae</taxon>
        <taxon>Pierinae</taxon>
        <taxon>Pieris</taxon>
    </lineage>
</organism>